<dbReference type="SUPFAM" id="SSF111369">
    <property type="entry name" value="HlyD-like secretion proteins"/>
    <property type="match status" value="1"/>
</dbReference>
<feature type="signal peptide" evidence="5">
    <location>
        <begin position="1"/>
        <end position="23"/>
    </location>
</feature>
<comment type="similarity">
    <text evidence="2">Belongs to the membrane fusion protein (MFP) (TC 8.A.1) family.</text>
</comment>
<evidence type="ECO:0000313" key="10">
    <source>
        <dbReference type="Proteomes" id="UP000078551"/>
    </source>
</evidence>
<evidence type="ECO:0000259" key="8">
    <source>
        <dbReference type="Pfam" id="PF25967"/>
    </source>
</evidence>
<dbReference type="Gene3D" id="1.10.287.470">
    <property type="entry name" value="Helix hairpin bin"/>
    <property type="match status" value="1"/>
</dbReference>
<feature type="coiled-coil region" evidence="4">
    <location>
        <begin position="137"/>
        <end position="171"/>
    </location>
</feature>
<feature type="domain" description="CusB-like beta-barrel" evidence="7">
    <location>
        <begin position="207"/>
        <end position="276"/>
    </location>
</feature>
<name>A0ABN4QVX2_9HYPH</name>
<keyword evidence="10" id="KW-1185">Reference proteome</keyword>
<dbReference type="Pfam" id="PF25954">
    <property type="entry name" value="Beta-barrel_RND_2"/>
    <property type="match status" value="1"/>
</dbReference>
<dbReference type="PROSITE" id="PS51257">
    <property type="entry name" value="PROKAR_LIPOPROTEIN"/>
    <property type="match status" value="1"/>
</dbReference>
<accession>A0ABN4QVX2</accession>
<keyword evidence="3" id="KW-0813">Transport</keyword>
<evidence type="ECO:0000256" key="1">
    <source>
        <dbReference type="ARBA" id="ARBA00004196"/>
    </source>
</evidence>
<protein>
    <submittedName>
        <fullName evidence="9">RND family efflux transporter protein</fullName>
    </submittedName>
</protein>
<evidence type="ECO:0000259" key="7">
    <source>
        <dbReference type="Pfam" id="PF25954"/>
    </source>
</evidence>
<evidence type="ECO:0000313" key="9">
    <source>
        <dbReference type="EMBL" id="ANL88738.1"/>
    </source>
</evidence>
<evidence type="ECO:0000256" key="2">
    <source>
        <dbReference type="ARBA" id="ARBA00009477"/>
    </source>
</evidence>
<dbReference type="InterPro" id="IPR058627">
    <property type="entry name" value="MdtA-like_C"/>
</dbReference>
<organism evidence="9 10">
    <name type="scientific">Rhizobium phaseoli</name>
    <dbReference type="NCBI Taxonomy" id="396"/>
    <lineage>
        <taxon>Bacteria</taxon>
        <taxon>Pseudomonadati</taxon>
        <taxon>Pseudomonadota</taxon>
        <taxon>Alphaproteobacteria</taxon>
        <taxon>Hyphomicrobiales</taxon>
        <taxon>Rhizobiaceae</taxon>
        <taxon>Rhizobium/Agrobacterium group</taxon>
        <taxon>Rhizobium</taxon>
    </lineage>
</organism>
<dbReference type="PANTHER" id="PTHR30469:SF15">
    <property type="entry name" value="HLYD FAMILY OF SECRETION PROTEINS"/>
    <property type="match status" value="1"/>
</dbReference>
<dbReference type="Pfam" id="PF25967">
    <property type="entry name" value="RND-MFP_C"/>
    <property type="match status" value="1"/>
</dbReference>
<evidence type="ECO:0000256" key="3">
    <source>
        <dbReference type="ARBA" id="ARBA00022448"/>
    </source>
</evidence>
<gene>
    <name evidence="9" type="ORF">AMC81_PE00493</name>
</gene>
<dbReference type="Pfam" id="PF25917">
    <property type="entry name" value="BSH_RND"/>
    <property type="match status" value="1"/>
</dbReference>
<evidence type="ECO:0000256" key="4">
    <source>
        <dbReference type="SAM" id="Coils"/>
    </source>
</evidence>
<dbReference type="Gene3D" id="2.40.30.170">
    <property type="match status" value="1"/>
</dbReference>
<reference evidence="9 10" key="1">
    <citation type="submission" date="2015-11" db="EMBL/GenBank/DDBJ databases">
        <title>The limits of bacterial species coexistence and the symbiotic plasmid transference in sympatric Rhizobium populations.</title>
        <authorList>
            <person name="Perez-Carrascal O.M."/>
            <person name="VanInsberghe D."/>
            <person name="Juarez S."/>
            <person name="Polz M.F."/>
            <person name="Vinuesa P."/>
            <person name="Gonzalez V."/>
        </authorList>
    </citation>
    <scope>NUCLEOTIDE SEQUENCE [LARGE SCALE GENOMIC DNA]</scope>
    <source>
        <strain evidence="9 10">N771</strain>
        <plasmid evidence="9 10">pRphaN771e</plasmid>
    </source>
</reference>
<dbReference type="PANTHER" id="PTHR30469">
    <property type="entry name" value="MULTIDRUG RESISTANCE PROTEIN MDTA"/>
    <property type="match status" value="1"/>
</dbReference>
<keyword evidence="9" id="KW-0614">Plasmid</keyword>
<keyword evidence="4" id="KW-0175">Coiled coil</keyword>
<sequence length="362" mass="38032">MSSRLKVVALMLGTALVSSCAPKAEESKVETPRPVLSTTVRQTPATALSLTGTIEPATETELGFRILGRMIARNVNVGDIVKKGDVVAAIDPVALELAVRSAQSDVENSDAQLRNAVTTEQRQRALVESRSGTEASLEEAEQARRTAAAAVAKAQANLDKAKEQLGYAQLRAEFDGVVTATSAEVGQVVSAGQTVVTIARPDKRDAVVDVPQAAAQKLKIGAPFEVTLQLDPTIRTSGTVREIAPEAETATRTSRTKIALTDPPEAFRLGSVITASATIAAEPEIVLPSSAILSGSDDQSVWIVDVPGKKVSLRRVKIAGDVVDGGTVRVTEGLAPGERVVVAGVHKLEDGQAIRIDQEINQ</sequence>
<dbReference type="Gene3D" id="2.40.50.100">
    <property type="match status" value="1"/>
</dbReference>
<dbReference type="RefSeq" id="WP_037145742.1">
    <property type="nucleotide sequence ID" value="NZ_CP013546.1"/>
</dbReference>
<geneLocation type="plasmid" evidence="9 10">
    <name>pRphaN771e</name>
</geneLocation>
<feature type="chain" id="PRO_5046494167" evidence="5">
    <location>
        <begin position="24"/>
        <end position="362"/>
    </location>
</feature>
<keyword evidence="5" id="KW-0732">Signal</keyword>
<feature type="domain" description="Multidrug resistance protein MdtA-like C-terminal permuted SH3" evidence="8">
    <location>
        <begin position="285"/>
        <end position="346"/>
    </location>
</feature>
<comment type="subcellular location">
    <subcellularLocation>
        <location evidence="1">Cell envelope</location>
    </subcellularLocation>
</comment>
<dbReference type="EMBL" id="CP013573">
    <property type="protein sequence ID" value="ANL88738.1"/>
    <property type="molecule type" value="Genomic_DNA"/>
</dbReference>
<evidence type="ECO:0000259" key="6">
    <source>
        <dbReference type="Pfam" id="PF25917"/>
    </source>
</evidence>
<dbReference type="Proteomes" id="UP000078551">
    <property type="component" value="Plasmid pRphaN771e"/>
</dbReference>
<dbReference type="NCBIfam" id="TIGR01730">
    <property type="entry name" value="RND_mfp"/>
    <property type="match status" value="1"/>
</dbReference>
<dbReference type="InterPro" id="IPR058625">
    <property type="entry name" value="MdtA-like_BSH"/>
</dbReference>
<feature type="domain" description="Multidrug resistance protein MdtA-like barrel-sandwich hybrid" evidence="6">
    <location>
        <begin position="61"/>
        <end position="196"/>
    </location>
</feature>
<proteinExistence type="inferred from homology"/>
<dbReference type="InterPro" id="IPR006143">
    <property type="entry name" value="RND_pump_MFP"/>
</dbReference>
<dbReference type="InterPro" id="IPR058792">
    <property type="entry name" value="Beta-barrel_RND_2"/>
</dbReference>
<evidence type="ECO:0000256" key="5">
    <source>
        <dbReference type="SAM" id="SignalP"/>
    </source>
</evidence>
<dbReference type="Gene3D" id="2.40.420.20">
    <property type="match status" value="1"/>
</dbReference>